<evidence type="ECO:0000313" key="5">
    <source>
        <dbReference type="EMBL" id="TKR92526.1"/>
    </source>
</evidence>
<accession>A0A4U5P8H5</accession>
<gene>
    <name evidence="5" type="ORF">L596_007163</name>
</gene>
<dbReference type="InterPro" id="IPR028073">
    <property type="entry name" value="PHTB1_N_dom"/>
</dbReference>
<reference evidence="5 6" key="2">
    <citation type="journal article" date="2019" name="G3 (Bethesda)">
        <title>Hybrid Assembly of the Genome of the Entomopathogenic Nematode Steinernema carpocapsae Identifies the X-Chromosome.</title>
        <authorList>
            <person name="Serra L."/>
            <person name="Macchietto M."/>
            <person name="Macias-Munoz A."/>
            <person name="McGill C.J."/>
            <person name="Rodriguez I.M."/>
            <person name="Rodriguez B."/>
            <person name="Murad R."/>
            <person name="Mortazavi A."/>
        </authorList>
    </citation>
    <scope>NUCLEOTIDE SEQUENCE [LARGE SCALE GENOMIC DNA]</scope>
    <source>
        <strain evidence="5 6">ALL</strain>
    </source>
</reference>
<dbReference type="OrthoDB" id="10262646at2759"/>
<dbReference type="GO" id="GO:0016020">
    <property type="term" value="C:membrane"/>
    <property type="evidence" value="ECO:0007669"/>
    <property type="project" value="TreeGrafter"/>
</dbReference>
<evidence type="ECO:0000313" key="6">
    <source>
        <dbReference type="Proteomes" id="UP000298663"/>
    </source>
</evidence>
<reference evidence="5 6" key="1">
    <citation type="journal article" date="2015" name="Genome Biol.">
        <title>Comparative genomics of Steinernema reveals deeply conserved gene regulatory networks.</title>
        <authorList>
            <person name="Dillman A.R."/>
            <person name="Macchietto M."/>
            <person name="Porter C.F."/>
            <person name="Rogers A."/>
            <person name="Williams B."/>
            <person name="Antoshechkin I."/>
            <person name="Lee M.M."/>
            <person name="Goodwin Z."/>
            <person name="Lu X."/>
            <person name="Lewis E.E."/>
            <person name="Goodrich-Blair H."/>
            <person name="Stock S.P."/>
            <person name="Adams B.J."/>
            <person name="Sternberg P.W."/>
            <person name="Mortazavi A."/>
        </authorList>
    </citation>
    <scope>NUCLEOTIDE SEQUENCE [LARGE SCALE GENOMIC DNA]</scope>
    <source>
        <strain evidence="5 6">ALL</strain>
    </source>
</reference>
<dbReference type="Pfam" id="PF23337">
    <property type="entry name" value="PTHB1_pf"/>
    <property type="match status" value="1"/>
</dbReference>
<dbReference type="InterPro" id="IPR055362">
    <property type="entry name" value="PTHB1_pf_dom"/>
</dbReference>
<dbReference type="PANTHER" id="PTHR20991">
    <property type="entry name" value="PARATHYROID HORMONE-RESPONSIVE B1 GENE"/>
    <property type="match status" value="1"/>
</dbReference>
<sequence length="806" mass="90079">MSLFRAQEWYSTEIPNASSIAIVQLIGRRDQIIIGSPNGTVAVLDPGGKIENRQEMGILMEQTFAEPVIDICAGNFIKNMDFAAIAILHPNLIRFCRFKSDNNESHRLDSMFEHKLPFIAYNMCHGSFGRSSHDQVCVQSLNCALAIYEAEHHVFTRTVVNAIHPGPIGYSPQGELIVLASGHTLSLIKFQALAVASNSGQGKKLAVDWSFELGDAAVDLAILNESANPAIAVLCRRTVYCFSPLGRMYYMFRMDTVAISFMLYHTSSDPRIQMCISTSTQTLLFYTFSSTTANQNFPLRLVWTSQVDFAVSKITMCSFGGTLRCLMVLLSPEGKISIGTEPSLYRLPDTETRYIDFQEKRKELADLEKQIKRTAKVNKEVEENAKFKIRYVVQPIDSQSSAYDSLESVPSLTINVEVDSPIGKQVYIDVKSSFFCQKRHFTLQESERELTVTTFVKDRPVHDLRCEITATTSAAESFVAEFKLPLALACRLVPSVRSAQVKLTVSSTEPCLELSKLYPEFSINNLTSIGIQPYCSKSDAVSSIFTAVKSNRYRVQSDHFDHLYMIVEDLVERVKKLQPNARLECVLPFDNVVMQVDKFTDLEEKRIKLSSTVQKSSVQMRHIESAFLSRLKEVDVSPSANDDFLGNKLLTHYAYDDVLKLIDQLGELEERLDEEAQSLGPVLNLARFTLAMDGKAQLPINAEISGHFRDQKVSDQLNWALSVMKISNSTTKESVVLVSESASSQLKRQLESLFESGGSLHTIAEEEDDELETEAEKASDRGFEFVKLETGSLVPASAARNSDLDA</sequence>
<feature type="domain" description="PTHB1 platform" evidence="3">
    <location>
        <begin position="485"/>
        <end position="579"/>
    </location>
</feature>
<name>A0A4U5P8H5_STECR</name>
<organism evidence="5 6">
    <name type="scientific">Steinernema carpocapsae</name>
    <name type="common">Entomopathogenic nematode</name>
    <dbReference type="NCBI Taxonomy" id="34508"/>
    <lineage>
        <taxon>Eukaryota</taxon>
        <taxon>Metazoa</taxon>
        <taxon>Ecdysozoa</taxon>
        <taxon>Nematoda</taxon>
        <taxon>Chromadorea</taxon>
        <taxon>Rhabditida</taxon>
        <taxon>Tylenchina</taxon>
        <taxon>Panagrolaimomorpha</taxon>
        <taxon>Strongyloidoidea</taxon>
        <taxon>Steinernematidae</taxon>
        <taxon>Steinernema</taxon>
    </lineage>
</organism>
<keyword evidence="1" id="KW-0175">Coiled coil</keyword>
<protein>
    <recommendedName>
        <fullName evidence="7">PTHB1 N-terminal domain-containing protein</fullName>
    </recommendedName>
</protein>
<evidence type="ECO:0008006" key="7">
    <source>
        <dbReference type="Google" id="ProtNLM"/>
    </source>
</evidence>
<dbReference type="EMBL" id="AZBU02000002">
    <property type="protein sequence ID" value="TKR92526.1"/>
    <property type="molecule type" value="Genomic_DNA"/>
</dbReference>
<keyword evidence="6" id="KW-1185">Reference proteome</keyword>
<dbReference type="InterPro" id="IPR055363">
    <property type="entry name" value="PTHB1_hp_dom"/>
</dbReference>
<comment type="caution">
    <text evidence="5">The sequence shown here is derived from an EMBL/GenBank/DDBJ whole genome shotgun (WGS) entry which is preliminary data.</text>
</comment>
<evidence type="ECO:0000259" key="3">
    <source>
        <dbReference type="Pfam" id="PF23337"/>
    </source>
</evidence>
<evidence type="ECO:0000256" key="1">
    <source>
        <dbReference type="SAM" id="Coils"/>
    </source>
</evidence>
<feature type="domain" description="PTHB1 N-terminal" evidence="2">
    <location>
        <begin position="1"/>
        <end position="340"/>
    </location>
</feature>
<dbReference type="PANTHER" id="PTHR20991:SF0">
    <property type="entry name" value="PROTEIN PTHB1"/>
    <property type="match status" value="1"/>
</dbReference>
<proteinExistence type="predicted"/>
<dbReference type="Pfam" id="PF23338">
    <property type="entry name" value="PTHB1_hp"/>
    <property type="match status" value="1"/>
</dbReference>
<dbReference type="AlphaFoldDB" id="A0A4U5P8H5"/>
<dbReference type="GO" id="GO:0034464">
    <property type="term" value="C:BBSome"/>
    <property type="evidence" value="ECO:0007669"/>
    <property type="project" value="InterPro"/>
</dbReference>
<evidence type="ECO:0000259" key="4">
    <source>
        <dbReference type="Pfam" id="PF23338"/>
    </source>
</evidence>
<evidence type="ECO:0000259" key="2">
    <source>
        <dbReference type="Pfam" id="PF14727"/>
    </source>
</evidence>
<dbReference type="STRING" id="34508.A0A4U5P8H5"/>
<feature type="domain" description="PTHB1 hairpin" evidence="4">
    <location>
        <begin position="587"/>
        <end position="688"/>
    </location>
</feature>
<dbReference type="Pfam" id="PF14727">
    <property type="entry name" value="PHTB1_N"/>
    <property type="match status" value="1"/>
</dbReference>
<dbReference type="InterPro" id="IPR026511">
    <property type="entry name" value="PTHB1"/>
</dbReference>
<dbReference type="GO" id="GO:0060271">
    <property type="term" value="P:cilium assembly"/>
    <property type="evidence" value="ECO:0007669"/>
    <property type="project" value="TreeGrafter"/>
</dbReference>
<feature type="coiled-coil region" evidence="1">
    <location>
        <begin position="357"/>
        <end position="384"/>
    </location>
</feature>
<dbReference type="Proteomes" id="UP000298663">
    <property type="component" value="Unassembled WGS sequence"/>
</dbReference>